<dbReference type="AlphaFoldDB" id="A0A133MY36"/>
<gene>
    <name evidence="1 5" type="primary">coaBC</name>
    <name evidence="5" type="ORF">FOC70_05845</name>
</gene>
<keyword evidence="1" id="KW-0460">Magnesium</keyword>
<dbReference type="EC" id="4.1.1.36" evidence="1"/>
<comment type="function">
    <text evidence="2">Catalyzes two steps in the biosynthesis of coenzyme A. In the first step cysteine is conjugated to 4'-phosphopantothenate to form 4-phosphopantothenoylcysteine, in the latter compound is decarboxylated to form 4'-phosphopantotheine.</text>
</comment>
<organism evidence="5 6">
    <name type="scientific">Finegoldia magna</name>
    <name type="common">Peptostreptococcus magnus</name>
    <dbReference type="NCBI Taxonomy" id="1260"/>
    <lineage>
        <taxon>Bacteria</taxon>
        <taxon>Bacillati</taxon>
        <taxon>Bacillota</taxon>
        <taxon>Tissierellia</taxon>
        <taxon>Tissierellales</taxon>
        <taxon>Peptoniphilaceae</taxon>
        <taxon>Finegoldia</taxon>
    </lineage>
</organism>
<dbReference type="Pfam" id="PF04127">
    <property type="entry name" value="DFP"/>
    <property type="match status" value="1"/>
</dbReference>
<keyword evidence="1 2" id="KW-0210">Decarboxylase</keyword>
<feature type="binding site" evidence="1">
    <location>
        <position position="275"/>
    </location>
    <ligand>
        <name>CTP</name>
        <dbReference type="ChEBI" id="CHEBI:37563"/>
    </ligand>
</feature>
<feature type="active site" description="Proton donor" evidence="1">
    <location>
        <position position="155"/>
    </location>
</feature>
<keyword evidence="1 2" id="KW-0456">Lyase</keyword>
<keyword evidence="1 2" id="KW-0285">Flavoprotein</keyword>
<evidence type="ECO:0000313" key="6">
    <source>
        <dbReference type="Proteomes" id="UP000502899"/>
    </source>
</evidence>
<keyword evidence="1 2" id="KW-0288">FMN</keyword>
<feature type="binding site" evidence="1">
    <location>
        <position position="318"/>
    </location>
    <ligand>
        <name>CTP</name>
        <dbReference type="ChEBI" id="CHEBI:37563"/>
    </ligand>
</feature>
<dbReference type="PANTHER" id="PTHR14359">
    <property type="entry name" value="HOMO-OLIGOMERIC FLAVIN CONTAINING CYS DECARBOXYLASE FAMILY"/>
    <property type="match status" value="1"/>
</dbReference>
<evidence type="ECO:0000259" key="3">
    <source>
        <dbReference type="Pfam" id="PF02441"/>
    </source>
</evidence>
<dbReference type="EC" id="6.3.2.5" evidence="1"/>
<evidence type="ECO:0000259" key="4">
    <source>
        <dbReference type="Pfam" id="PF04127"/>
    </source>
</evidence>
<evidence type="ECO:0000256" key="1">
    <source>
        <dbReference type="HAMAP-Rule" id="MF_02225"/>
    </source>
</evidence>
<feature type="binding site" evidence="1">
    <location>
        <begin position="301"/>
        <end position="304"/>
    </location>
    <ligand>
        <name>CTP</name>
        <dbReference type="ChEBI" id="CHEBI:37563"/>
    </ligand>
</feature>
<dbReference type="InterPro" id="IPR007085">
    <property type="entry name" value="DNA/pantothenate-metab_flavo_C"/>
</dbReference>
<dbReference type="Proteomes" id="UP000502899">
    <property type="component" value="Chromosome"/>
</dbReference>
<feature type="binding site" evidence="1">
    <location>
        <position position="285"/>
    </location>
    <ligand>
        <name>CTP</name>
        <dbReference type="ChEBI" id="CHEBI:37563"/>
    </ligand>
</feature>
<protein>
    <recommendedName>
        <fullName evidence="1">Coenzyme A biosynthesis bifunctional protein CoaBC</fullName>
    </recommendedName>
    <alternativeName>
        <fullName evidence="1">DNA/pantothenate metabolism flavoprotein</fullName>
    </alternativeName>
    <alternativeName>
        <fullName evidence="1">Phosphopantothenoylcysteine synthetase/decarboxylase</fullName>
        <shortName evidence="1">PPCS-PPCDC</shortName>
    </alternativeName>
    <domain>
        <recommendedName>
            <fullName evidence="1">Phosphopantothenoylcysteine decarboxylase</fullName>
            <shortName evidence="1">PPC decarboxylase</shortName>
            <shortName evidence="1">PPC-DC</shortName>
            <ecNumber evidence="1">4.1.1.36</ecNumber>
        </recommendedName>
        <alternativeName>
            <fullName evidence="1">CoaC</fullName>
        </alternativeName>
    </domain>
    <domain>
        <recommendedName>
            <fullName evidence="1">Phosphopantothenate--cysteine ligase</fullName>
            <ecNumber evidence="1">6.3.2.5</ecNumber>
        </recommendedName>
        <alternativeName>
            <fullName evidence="1">CoaB</fullName>
        </alternativeName>
        <alternativeName>
            <fullName evidence="1">Phosphopantothenoylcysteine synthetase</fullName>
            <shortName evidence="1">PPC synthetase</shortName>
            <shortName evidence="1">PPC-S</shortName>
        </alternativeName>
    </domain>
</protein>
<dbReference type="EMBL" id="CP054000">
    <property type="protein sequence ID" value="QKH79888.1"/>
    <property type="molecule type" value="Genomic_DNA"/>
</dbReference>
<dbReference type="GO" id="GO:0004632">
    <property type="term" value="F:phosphopantothenate--cysteine ligase activity"/>
    <property type="evidence" value="ECO:0007669"/>
    <property type="project" value="UniProtKB-UniRule"/>
</dbReference>
<dbReference type="Gene3D" id="3.40.50.1950">
    <property type="entry name" value="Flavin prenyltransferase-like"/>
    <property type="match status" value="1"/>
</dbReference>
<name>A0A133MY36_FINMA</name>
<dbReference type="PANTHER" id="PTHR14359:SF6">
    <property type="entry name" value="PHOSPHOPANTOTHENOYLCYSTEINE DECARBOXYLASE"/>
    <property type="match status" value="1"/>
</dbReference>
<dbReference type="NCBIfam" id="TIGR00521">
    <property type="entry name" value="coaBC_dfp"/>
    <property type="match status" value="1"/>
</dbReference>
<dbReference type="GO" id="GO:0015937">
    <property type="term" value="P:coenzyme A biosynthetic process"/>
    <property type="evidence" value="ECO:0007669"/>
    <property type="project" value="UniProtKB-UniRule"/>
</dbReference>
<keyword evidence="1" id="KW-0479">Metal-binding</keyword>
<dbReference type="GO" id="GO:0046872">
    <property type="term" value="F:metal ion binding"/>
    <property type="evidence" value="ECO:0007669"/>
    <property type="project" value="UniProtKB-KW"/>
</dbReference>
<proteinExistence type="inferred from homology"/>
<comment type="cofactor">
    <cofactor evidence="1">
        <name>Mg(2+)</name>
        <dbReference type="ChEBI" id="CHEBI:18420"/>
    </cofactor>
</comment>
<keyword evidence="1" id="KW-0511">Multifunctional enzyme</keyword>
<dbReference type="InterPro" id="IPR036551">
    <property type="entry name" value="Flavin_trans-like"/>
</dbReference>
<dbReference type="GO" id="GO:0004633">
    <property type="term" value="F:phosphopantothenoylcysteine decarboxylase activity"/>
    <property type="evidence" value="ECO:0007669"/>
    <property type="project" value="UniProtKB-UniRule"/>
</dbReference>
<feature type="domain" description="DNA/pantothenate metabolism flavoprotein C-terminal" evidence="4">
    <location>
        <begin position="182"/>
        <end position="387"/>
    </location>
</feature>
<evidence type="ECO:0000256" key="2">
    <source>
        <dbReference type="RuleBase" id="RU364078"/>
    </source>
</evidence>
<dbReference type="Pfam" id="PF02441">
    <property type="entry name" value="Flavoprotein"/>
    <property type="match status" value="1"/>
</dbReference>
<comment type="function">
    <text evidence="1">Catalyzes two sequential steps in the biosynthesis of coenzyme A. In the first step cysteine is conjugated to 4'-phosphopantothenate to form 4-phosphopantothenoylcysteine. In the second step the latter compound is decarboxylated to form 4'-phosphopantotheine.</text>
</comment>
<feature type="region of interest" description="Phosphopantothenate--cysteine ligase" evidence="1">
    <location>
        <begin position="187"/>
        <end position="388"/>
    </location>
</feature>
<comment type="catalytic activity">
    <reaction evidence="1 2">
        <text>(R)-4'-phosphopantothenate + L-cysteine + CTP = N-[(R)-4-phosphopantothenoyl]-L-cysteine + CMP + diphosphate + H(+)</text>
        <dbReference type="Rhea" id="RHEA:19397"/>
        <dbReference type="ChEBI" id="CHEBI:10986"/>
        <dbReference type="ChEBI" id="CHEBI:15378"/>
        <dbReference type="ChEBI" id="CHEBI:33019"/>
        <dbReference type="ChEBI" id="CHEBI:35235"/>
        <dbReference type="ChEBI" id="CHEBI:37563"/>
        <dbReference type="ChEBI" id="CHEBI:59458"/>
        <dbReference type="ChEBI" id="CHEBI:60377"/>
        <dbReference type="EC" id="6.3.2.5"/>
    </reaction>
</comment>
<dbReference type="InterPro" id="IPR003382">
    <property type="entry name" value="Flavoprotein"/>
</dbReference>
<feature type="binding site" evidence="1">
    <location>
        <position position="332"/>
    </location>
    <ligand>
        <name>CTP</name>
        <dbReference type="ChEBI" id="CHEBI:37563"/>
    </ligand>
</feature>
<dbReference type="UniPathway" id="UPA00241">
    <property type="reaction ID" value="UER00353"/>
</dbReference>
<comment type="similarity">
    <text evidence="1 2">In the C-terminal section; belongs to the PPC synthetase family.</text>
</comment>
<dbReference type="HAMAP" id="MF_02225">
    <property type="entry name" value="CoaBC"/>
    <property type="match status" value="1"/>
</dbReference>
<evidence type="ECO:0000313" key="5">
    <source>
        <dbReference type="EMBL" id="QKH79888.1"/>
    </source>
</evidence>
<reference evidence="5 6" key="1">
    <citation type="submission" date="2020-05" db="EMBL/GenBank/DDBJ databases">
        <title>FDA dAtabase for Regulatory Grade micrObial Sequences (FDA-ARGOS): Supporting development and validation of Infectious Disease Dx tests.</title>
        <authorList>
            <person name="Pederson C."/>
            <person name="Tallon L."/>
            <person name="Sadzewicz L."/>
            <person name="Zhao X."/>
            <person name="Vavikolanu K."/>
            <person name="Mehta A."/>
            <person name="Aluvathingal J."/>
            <person name="Nadendla S."/>
            <person name="Myers T."/>
            <person name="Yan Y."/>
            <person name="Sichtig H."/>
        </authorList>
    </citation>
    <scope>NUCLEOTIDE SEQUENCE [LARGE SCALE GENOMIC DNA]</scope>
    <source>
        <strain evidence="5 6">FDAARGOS_764</strain>
    </source>
</reference>
<comment type="cofactor">
    <cofactor evidence="1">
        <name>FMN</name>
        <dbReference type="ChEBI" id="CHEBI:58210"/>
    </cofactor>
    <text evidence="1">Binds 1 FMN per subunit.</text>
</comment>
<feature type="region of interest" description="Phosphopantothenoylcysteine decarboxylase" evidence="1">
    <location>
        <begin position="1"/>
        <end position="186"/>
    </location>
</feature>
<dbReference type="InterPro" id="IPR035929">
    <property type="entry name" value="CoaB-like_sf"/>
</dbReference>
<sequence>MNKNILLGVTGGIAIYKVIDVVSRLKKLDYNIKIIMTDSACEFVSPMTFETIGKCDVKNKMFHNNSHKIVEHIELANWADLFMIAPASANTMAKINYGIADDLLSSTALAYTKPIMFCVSMNTNMLNNPATQKNIKDLKEKEHLIIDSNNGMLACNTKGDGRLKEPWEIVEEVEKYFCKKDLKGKKILITAGATVERIDPVRYITNDSSGKMGYSIAKKAFMRGADVTIISGKTTAESPYGVENIKVDSAIEMKEKIESCIENYDCLIMAAAVSDFKVKNRKELKIKKQDGIDSLELEENPDILKSLIKKENQIFIGFAAETNNLLENARKKLDKKNLDYIVLNDVSKKDIGFNSEYNKVSVISKDNILDIERDTKLNIADRILDLIK</sequence>
<comment type="catalytic activity">
    <reaction evidence="1 2">
        <text>N-[(R)-4-phosphopantothenoyl]-L-cysteine + H(+) = (R)-4'-phosphopantetheine + CO2</text>
        <dbReference type="Rhea" id="RHEA:16793"/>
        <dbReference type="ChEBI" id="CHEBI:15378"/>
        <dbReference type="ChEBI" id="CHEBI:16526"/>
        <dbReference type="ChEBI" id="CHEBI:59458"/>
        <dbReference type="ChEBI" id="CHEBI:61723"/>
        <dbReference type="EC" id="4.1.1.36"/>
    </reaction>
</comment>
<dbReference type="InterPro" id="IPR005252">
    <property type="entry name" value="CoaBC"/>
</dbReference>
<accession>A0A133MY36</accession>
<comment type="similarity">
    <text evidence="1 2">In the N-terminal section; belongs to the HFCD (homo-oligomeric flavin containing Cys decarboxylase) superfamily.</text>
</comment>
<dbReference type="RefSeq" id="WP_002841682.1">
    <property type="nucleotide sequence ID" value="NZ_CP054000.1"/>
</dbReference>
<comment type="pathway">
    <text evidence="1 2">Cofactor biosynthesis; coenzyme A biosynthesis; CoA from (R)-pantothenate: step 2/5.</text>
</comment>
<dbReference type="GO" id="GO:0071513">
    <property type="term" value="C:phosphopantothenoylcysteine decarboxylase complex"/>
    <property type="evidence" value="ECO:0007669"/>
    <property type="project" value="TreeGrafter"/>
</dbReference>
<dbReference type="GO" id="GO:0010181">
    <property type="term" value="F:FMN binding"/>
    <property type="evidence" value="ECO:0007669"/>
    <property type="project" value="UniProtKB-UniRule"/>
</dbReference>
<feature type="domain" description="Flavoprotein" evidence="3">
    <location>
        <begin position="3"/>
        <end position="174"/>
    </location>
</feature>
<dbReference type="SUPFAM" id="SSF102645">
    <property type="entry name" value="CoaB-like"/>
    <property type="match status" value="1"/>
</dbReference>
<keyword evidence="1 2" id="KW-0436">Ligase</keyword>
<dbReference type="Gene3D" id="3.40.50.10300">
    <property type="entry name" value="CoaB-like"/>
    <property type="match status" value="1"/>
</dbReference>
<comment type="pathway">
    <text evidence="1 2">Cofactor biosynthesis; coenzyme A biosynthesis; CoA from (R)-pantothenate: step 3/5.</text>
</comment>
<comment type="caution">
    <text evidence="1">Lacks conserved residue(s) required for the propagation of feature annotation.</text>
</comment>
<feature type="binding site" evidence="1">
    <location>
        <position position="336"/>
    </location>
    <ligand>
        <name>CTP</name>
        <dbReference type="ChEBI" id="CHEBI:37563"/>
    </ligand>
</feature>
<dbReference type="GO" id="GO:0015941">
    <property type="term" value="P:pantothenate catabolic process"/>
    <property type="evidence" value="ECO:0007669"/>
    <property type="project" value="InterPro"/>
</dbReference>
<dbReference type="SUPFAM" id="SSF52507">
    <property type="entry name" value="Homo-oligomeric flavin-containing Cys decarboxylases, HFCD"/>
    <property type="match status" value="1"/>
</dbReference>